<dbReference type="InterPro" id="IPR010177">
    <property type="entry name" value="Paired_CXXCH_1"/>
</dbReference>
<gene>
    <name evidence="3" type="ORF">ciss_21590</name>
</gene>
<dbReference type="AlphaFoldDB" id="A0A1L8D4U3"/>
<dbReference type="InterPro" id="IPR036280">
    <property type="entry name" value="Multihaem_cyt_sf"/>
</dbReference>
<organism evidence="3 4">
    <name type="scientific">Carboxydothermus islandicus</name>
    <dbReference type="NCBI Taxonomy" id="661089"/>
    <lineage>
        <taxon>Bacteria</taxon>
        <taxon>Bacillati</taxon>
        <taxon>Bacillota</taxon>
        <taxon>Clostridia</taxon>
        <taxon>Thermoanaerobacterales</taxon>
        <taxon>Thermoanaerobacteraceae</taxon>
        <taxon>Carboxydothermus</taxon>
    </lineage>
</organism>
<evidence type="ECO:0000259" key="2">
    <source>
        <dbReference type="Pfam" id="PF09699"/>
    </source>
</evidence>
<protein>
    <recommendedName>
        <fullName evidence="2">Doubled CXXCH motif domain-containing protein</fullName>
    </recommendedName>
</protein>
<evidence type="ECO:0000313" key="4">
    <source>
        <dbReference type="Proteomes" id="UP000187338"/>
    </source>
</evidence>
<dbReference type="Proteomes" id="UP000187338">
    <property type="component" value="Unassembled WGS sequence"/>
</dbReference>
<reference evidence="4" key="1">
    <citation type="submission" date="2016-12" db="EMBL/GenBank/DDBJ databases">
        <title>Draft Genome Sequences od Carboxydothermus pertinax and islandicus, Hydrogenogenic Carboxydotrophic Bacteria.</title>
        <authorList>
            <person name="Fukuyama Y."/>
            <person name="Ohmae K."/>
            <person name="Yoneda Y."/>
            <person name="Yoshida T."/>
            <person name="Sako Y."/>
        </authorList>
    </citation>
    <scope>NUCLEOTIDE SEQUENCE [LARGE SCALE GENOMIC DNA]</scope>
    <source>
        <strain evidence="4">SET</strain>
    </source>
</reference>
<comment type="caution">
    <text evidence="3">The sequence shown here is derived from an EMBL/GenBank/DDBJ whole genome shotgun (WGS) entry which is preliminary data.</text>
</comment>
<keyword evidence="4" id="KW-1185">Reference proteome</keyword>
<keyword evidence="1" id="KW-0732">Signal</keyword>
<evidence type="ECO:0000256" key="1">
    <source>
        <dbReference type="ARBA" id="ARBA00022729"/>
    </source>
</evidence>
<dbReference type="EMBL" id="BDJL01000132">
    <property type="protein sequence ID" value="GAV26226.1"/>
    <property type="molecule type" value="Genomic_DNA"/>
</dbReference>
<evidence type="ECO:0000313" key="3">
    <source>
        <dbReference type="EMBL" id="GAV26226.1"/>
    </source>
</evidence>
<name>A0A1L8D4U3_9THEO</name>
<dbReference type="SUPFAM" id="SSF48695">
    <property type="entry name" value="Multiheme cytochromes"/>
    <property type="match status" value="1"/>
</dbReference>
<dbReference type="OrthoDB" id="9814800at2"/>
<feature type="domain" description="Doubled CXXCH motif" evidence="2">
    <location>
        <begin position="58"/>
        <end position="90"/>
    </location>
</feature>
<dbReference type="Pfam" id="PF09699">
    <property type="entry name" value="Paired_CXXCH_1"/>
    <property type="match status" value="1"/>
</dbReference>
<accession>A0A1L8D4U3</accession>
<dbReference type="PANTHER" id="PTHR35038">
    <property type="entry name" value="DISSIMILATORY SULFITE REDUCTASE SIRA"/>
    <property type="match status" value="1"/>
</dbReference>
<sequence>MARRIFLTIFFLIAGIVVGQANWQNFFPAKTKVREKTYYTAFSAPNPVKIHDAFTKNTDACASCHSPHTARGAKLLLEKTVFLTCGHCHDGSLGEIAPDVIHGRVGITQISAGGLFTDFPQNAEKSLSTHDPEGTVLITAAPGNNFNFSPDVEEIPAMTCASCHNPHLRGENFRLLSEDPGKVKLLSSVGRSVPLEKLKKISENEYRFSKPAISYYPYSLYLFVTEDDEVPGVTAKITKIGIRATVYGGKELSRDDYFLDLKNSVVKVYRSFERDLYIFYFPALRIAGETDSEGFTVYLKGFNEFCSTCHAKYFIKAKYTDGITPGHLVGYEFNDVKPKGLVFGKLPSGEDKEVLCLTCHVAHGVNDEWWQEWVEKSGWGSREEVGSPGELAGRSALKRLPNMASCEACHKF</sequence>
<proteinExistence type="predicted"/>
<dbReference type="InterPro" id="IPR051829">
    <property type="entry name" value="Multiheme_Cytochr_ET"/>
</dbReference>
<dbReference type="GO" id="GO:0016491">
    <property type="term" value="F:oxidoreductase activity"/>
    <property type="evidence" value="ECO:0007669"/>
    <property type="project" value="TreeGrafter"/>
</dbReference>
<dbReference type="RefSeq" id="WP_075866392.1">
    <property type="nucleotide sequence ID" value="NZ_BDJL01000132.1"/>
</dbReference>
<dbReference type="PANTHER" id="PTHR35038:SF8">
    <property type="entry name" value="C-TYPE POLYHEME CYTOCHROME OMCC"/>
    <property type="match status" value="1"/>
</dbReference>